<dbReference type="Pfam" id="PF13704">
    <property type="entry name" value="Glyco_tranf_2_4"/>
    <property type="match status" value="1"/>
</dbReference>
<reference evidence="4" key="1">
    <citation type="submission" date="2020-09" db="EMBL/GenBank/DDBJ databases">
        <title>Genome seq and assembly of Tianweitania sp.</title>
        <authorList>
            <person name="Chhetri G."/>
        </authorList>
    </citation>
    <scope>NUCLEOTIDE SEQUENCE</scope>
    <source>
        <strain evidence="4">Rool2</strain>
    </source>
</reference>
<gene>
    <name evidence="4" type="ORF">ICI42_15175</name>
</gene>
<dbReference type="GO" id="GO:0005737">
    <property type="term" value="C:cytoplasm"/>
    <property type="evidence" value="ECO:0007669"/>
    <property type="project" value="TreeGrafter"/>
</dbReference>
<dbReference type="CDD" id="cd00761">
    <property type="entry name" value="Glyco_tranf_GTA_type"/>
    <property type="match status" value="1"/>
</dbReference>
<evidence type="ECO:0000256" key="1">
    <source>
        <dbReference type="ARBA" id="ARBA00004167"/>
    </source>
</evidence>
<organism evidence="4 5">
    <name type="scientific">Oryzicola mucosus</name>
    <dbReference type="NCBI Taxonomy" id="2767425"/>
    <lineage>
        <taxon>Bacteria</taxon>
        <taxon>Pseudomonadati</taxon>
        <taxon>Pseudomonadota</taxon>
        <taxon>Alphaproteobacteria</taxon>
        <taxon>Hyphomicrobiales</taxon>
        <taxon>Phyllobacteriaceae</taxon>
        <taxon>Oryzicola</taxon>
    </lineage>
</organism>
<dbReference type="SUPFAM" id="SSF53448">
    <property type="entry name" value="Nucleotide-diphospho-sugar transferases"/>
    <property type="match status" value="1"/>
</dbReference>
<protein>
    <submittedName>
        <fullName evidence="4">Glycosyltransferase family 2 protein</fullName>
    </submittedName>
</protein>
<evidence type="ECO:0000313" key="4">
    <source>
        <dbReference type="EMBL" id="MBD0415997.1"/>
    </source>
</evidence>
<dbReference type="RefSeq" id="WP_188165413.1">
    <property type="nucleotide sequence ID" value="NZ_JACVVX010000004.1"/>
</dbReference>
<name>A0A8J6PXE6_9HYPH</name>
<keyword evidence="2" id="KW-0812">Transmembrane</keyword>
<dbReference type="GO" id="GO:0016020">
    <property type="term" value="C:membrane"/>
    <property type="evidence" value="ECO:0007669"/>
    <property type="project" value="UniProtKB-SubCell"/>
</dbReference>
<dbReference type="PANTHER" id="PTHR21461">
    <property type="entry name" value="GLYCOSYLTRANSFERASE FAMILY 92 PROTEIN"/>
    <property type="match status" value="1"/>
</dbReference>
<dbReference type="PANTHER" id="PTHR21461:SF69">
    <property type="entry name" value="GLYCOSYLTRANSFERASE FAMILY 92 PROTEIN"/>
    <property type="match status" value="1"/>
</dbReference>
<dbReference type="GO" id="GO:0016757">
    <property type="term" value="F:glycosyltransferase activity"/>
    <property type="evidence" value="ECO:0007669"/>
    <property type="project" value="TreeGrafter"/>
</dbReference>
<keyword evidence="3" id="KW-1133">Transmembrane helix</keyword>
<dbReference type="InterPro" id="IPR029044">
    <property type="entry name" value="Nucleotide-diphossugar_trans"/>
</dbReference>
<dbReference type="Proteomes" id="UP000643405">
    <property type="component" value="Unassembled WGS sequence"/>
</dbReference>
<evidence type="ECO:0000313" key="5">
    <source>
        <dbReference type="Proteomes" id="UP000643405"/>
    </source>
</evidence>
<evidence type="ECO:0000256" key="2">
    <source>
        <dbReference type="ARBA" id="ARBA00022692"/>
    </source>
</evidence>
<keyword evidence="5" id="KW-1185">Reference proteome</keyword>
<dbReference type="EMBL" id="JACVVX010000004">
    <property type="protein sequence ID" value="MBD0415997.1"/>
    <property type="molecule type" value="Genomic_DNA"/>
</dbReference>
<comment type="subcellular location">
    <subcellularLocation>
        <location evidence="1">Membrane</location>
        <topology evidence="1">Single-pass membrane protein</topology>
    </subcellularLocation>
</comment>
<sequence length="425" mass="46841">MIGSPKKSKIAIAAIFKNEGPYILEWLAFHRAMGVENFIIAENGSSDGSLELLSALQNLGIVTFMPYQGTAGSPPQLSAYSEILGRYKESADWLAFIDADEFIFPSADCNSIPDFLGIVDEHIGAIALNWATYGSSFRDVPGTGMVIERFVRRAKERHAINHHYKSIVRTTAVLDTGDNPHVFRLKQDFDMRHGNGAPVLSHPRHGAGLSQTVHWSQLRLNHYVVKSKAEFDHKKQPRGRATTSKAVRDDRFYSAHDLNDVYDPAPSWLVKATRQEMSGLRSRLLEAGCPKRLVHLDENLEPLAPLRPVLKKGEGQGRLESIAIEDGMLKLRGWALKPRGEAPQSFAVALGGNSIEGFLVERFSRGDVSRQFPSVENDSGLLISIPLDRLSYDVQSNPQLTVSSPDGGFTLVNAATAVLPPQLLP</sequence>
<keyword evidence="3" id="KW-0472">Membrane</keyword>
<accession>A0A8J6PXE6</accession>
<dbReference type="AlphaFoldDB" id="A0A8J6PXE6"/>
<evidence type="ECO:0000256" key="3">
    <source>
        <dbReference type="ARBA" id="ARBA00022989"/>
    </source>
</evidence>
<proteinExistence type="predicted"/>
<comment type="caution">
    <text evidence="4">The sequence shown here is derived from an EMBL/GenBank/DDBJ whole genome shotgun (WGS) entry which is preliminary data.</text>
</comment>